<name>A0ABV5SU79_9MICO</name>
<organism evidence="3 4">
    <name type="scientific">Agromyces lapidis</name>
    <dbReference type="NCBI Taxonomy" id="279574"/>
    <lineage>
        <taxon>Bacteria</taxon>
        <taxon>Bacillati</taxon>
        <taxon>Actinomycetota</taxon>
        <taxon>Actinomycetes</taxon>
        <taxon>Micrococcales</taxon>
        <taxon>Microbacteriaceae</taxon>
        <taxon>Agromyces</taxon>
    </lineage>
</organism>
<dbReference type="InterPro" id="IPR012349">
    <property type="entry name" value="Split_barrel_FMN-bd"/>
</dbReference>
<dbReference type="RefSeq" id="WP_157424996.1">
    <property type="nucleotide sequence ID" value="NZ_BAAANI010000004.1"/>
</dbReference>
<comment type="catalytic activity">
    <reaction evidence="2">
        <text>oxidized coenzyme F420-(gamma-L-Glu)(n) + a quinol + H(+) = reduced coenzyme F420-(gamma-L-Glu)(n) + a quinone</text>
        <dbReference type="Rhea" id="RHEA:39663"/>
        <dbReference type="Rhea" id="RHEA-COMP:12939"/>
        <dbReference type="Rhea" id="RHEA-COMP:14378"/>
        <dbReference type="ChEBI" id="CHEBI:15378"/>
        <dbReference type="ChEBI" id="CHEBI:24646"/>
        <dbReference type="ChEBI" id="CHEBI:132124"/>
        <dbReference type="ChEBI" id="CHEBI:133980"/>
        <dbReference type="ChEBI" id="CHEBI:139511"/>
    </reaction>
</comment>
<proteinExistence type="inferred from homology"/>
<gene>
    <name evidence="3" type="ORF">ACFFQV_12995</name>
</gene>
<evidence type="ECO:0000313" key="4">
    <source>
        <dbReference type="Proteomes" id="UP001589667"/>
    </source>
</evidence>
<dbReference type="Pfam" id="PF04075">
    <property type="entry name" value="F420H2_quin_red"/>
    <property type="match status" value="1"/>
</dbReference>
<dbReference type="EMBL" id="JBHMBL010000003">
    <property type="protein sequence ID" value="MFB9643207.1"/>
    <property type="molecule type" value="Genomic_DNA"/>
</dbReference>
<accession>A0ABV5SU79</accession>
<dbReference type="Proteomes" id="UP001589667">
    <property type="component" value="Unassembled WGS sequence"/>
</dbReference>
<keyword evidence="4" id="KW-1185">Reference proteome</keyword>
<protein>
    <submittedName>
        <fullName evidence="3">Nitroreductase/quinone reductase family protein</fullName>
    </submittedName>
</protein>
<dbReference type="PANTHER" id="PTHR39428">
    <property type="entry name" value="F420H(2)-DEPENDENT QUINONE REDUCTASE RV1261C"/>
    <property type="match status" value="1"/>
</dbReference>
<reference evidence="3 4" key="1">
    <citation type="submission" date="2024-09" db="EMBL/GenBank/DDBJ databases">
        <authorList>
            <person name="Sun Q."/>
            <person name="Mori K."/>
        </authorList>
    </citation>
    <scope>NUCLEOTIDE SEQUENCE [LARGE SCALE GENOMIC DNA]</scope>
    <source>
        <strain evidence="3 4">JCM 14321</strain>
    </source>
</reference>
<dbReference type="InterPro" id="IPR004378">
    <property type="entry name" value="F420H2_quin_Rdtase"/>
</dbReference>
<dbReference type="NCBIfam" id="TIGR00026">
    <property type="entry name" value="hi_GC_TIGR00026"/>
    <property type="match status" value="1"/>
</dbReference>
<dbReference type="Gene3D" id="2.30.110.10">
    <property type="entry name" value="Electron Transport, Fmn-binding Protein, Chain A"/>
    <property type="match status" value="1"/>
</dbReference>
<sequence>MAFDTSNGTHGAHQPARNRFERWANLRMAERIRRKGDRRGTKLALVTIGRRTGLERVTPVRWFPAGGGARYIVASANGAAQNPAWYYNIAGHPDQVRIEFAGRRIDVVAEQLHGAERAAAWAQITATARGFSRYERITDREIPVIVLRPRSG</sequence>
<comment type="caution">
    <text evidence="3">The sequence shown here is derived from an EMBL/GenBank/DDBJ whole genome shotgun (WGS) entry which is preliminary data.</text>
</comment>
<dbReference type="PANTHER" id="PTHR39428:SF1">
    <property type="entry name" value="F420H(2)-DEPENDENT QUINONE REDUCTASE RV1261C"/>
    <property type="match status" value="1"/>
</dbReference>
<evidence type="ECO:0000313" key="3">
    <source>
        <dbReference type="EMBL" id="MFB9643207.1"/>
    </source>
</evidence>
<comment type="similarity">
    <text evidence="1">Belongs to the F420H(2)-dependent quinone reductase family.</text>
</comment>
<evidence type="ECO:0000256" key="1">
    <source>
        <dbReference type="ARBA" id="ARBA00008710"/>
    </source>
</evidence>
<evidence type="ECO:0000256" key="2">
    <source>
        <dbReference type="ARBA" id="ARBA00049106"/>
    </source>
</evidence>